<reference evidence="5 6" key="1">
    <citation type="submission" date="2019-02" db="EMBL/GenBank/DDBJ databases">
        <title>Deep-cultivation of Planctomycetes and their phenomic and genomic characterization uncovers novel biology.</title>
        <authorList>
            <person name="Wiegand S."/>
            <person name="Jogler M."/>
            <person name="Boedeker C."/>
            <person name="Pinto D."/>
            <person name="Vollmers J."/>
            <person name="Rivas-Marin E."/>
            <person name="Kohn T."/>
            <person name="Peeters S.H."/>
            <person name="Heuer A."/>
            <person name="Rast P."/>
            <person name="Oberbeckmann S."/>
            <person name="Bunk B."/>
            <person name="Jeske O."/>
            <person name="Meyerdierks A."/>
            <person name="Storesund J.E."/>
            <person name="Kallscheuer N."/>
            <person name="Luecker S."/>
            <person name="Lage O.M."/>
            <person name="Pohl T."/>
            <person name="Merkel B.J."/>
            <person name="Hornburger P."/>
            <person name="Mueller R.-W."/>
            <person name="Bruemmer F."/>
            <person name="Labrenz M."/>
            <person name="Spormann A.M."/>
            <person name="Op Den Camp H."/>
            <person name="Overmann J."/>
            <person name="Amann R."/>
            <person name="Jetten M.S.M."/>
            <person name="Mascher T."/>
            <person name="Medema M.H."/>
            <person name="Devos D.P."/>
            <person name="Kaster A.-K."/>
            <person name="Ovreas L."/>
            <person name="Rohde M."/>
            <person name="Galperin M.Y."/>
            <person name="Jogler C."/>
        </authorList>
    </citation>
    <scope>NUCLEOTIDE SEQUENCE [LARGE SCALE GENOMIC DNA]</scope>
    <source>
        <strain evidence="5 6">KOR34</strain>
    </source>
</reference>
<protein>
    <recommendedName>
        <fullName evidence="2">protein-tyrosine-phosphatase</fullName>
        <ecNumber evidence="2">3.1.3.48</ecNumber>
    </recommendedName>
</protein>
<dbReference type="OrthoDB" id="9788539at2"/>
<comment type="catalytic activity">
    <reaction evidence="4">
        <text>O-phospho-L-tyrosyl-[protein] + H2O = L-tyrosyl-[protein] + phosphate</text>
        <dbReference type="Rhea" id="RHEA:10684"/>
        <dbReference type="Rhea" id="RHEA-COMP:10136"/>
        <dbReference type="Rhea" id="RHEA-COMP:20101"/>
        <dbReference type="ChEBI" id="CHEBI:15377"/>
        <dbReference type="ChEBI" id="CHEBI:43474"/>
        <dbReference type="ChEBI" id="CHEBI:46858"/>
        <dbReference type="ChEBI" id="CHEBI:61978"/>
        <dbReference type="EC" id="3.1.3.48"/>
    </reaction>
</comment>
<keyword evidence="6" id="KW-1185">Reference proteome</keyword>
<dbReference type="AlphaFoldDB" id="A0A5C5VBL8"/>
<dbReference type="InterPro" id="IPR016667">
    <property type="entry name" value="Caps_polysacc_synth_CpsB/CapC"/>
</dbReference>
<dbReference type="Proteomes" id="UP000316714">
    <property type="component" value="Unassembled WGS sequence"/>
</dbReference>
<proteinExistence type="inferred from homology"/>
<comment type="similarity">
    <text evidence="1">Belongs to the metallo-dependent hydrolases superfamily. CpsB/CapC family.</text>
</comment>
<dbReference type="GO" id="GO:0004725">
    <property type="term" value="F:protein tyrosine phosphatase activity"/>
    <property type="evidence" value="ECO:0007669"/>
    <property type="project" value="UniProtKB-EC"/>
</dbReference>
<dbReference type="Pfam" id="PF19567">
    <property type="entry name" value="CpsB_CapC"/>
    <property type="match status" value="1"/>
</dbReference>
<gene>
    <name evidence="5" type="primary">ywqE_1</name>
    <name evidence="5" type="ORF">KOR34_03010</name>
</gene>
<evidence type="ECO:0000313" key="5">
    <source>
        <dbReference type="EMBL" id="TWT35410.1"/>
    </source>
</evidence>
<evidence type="ECO:0000313" key="6">
    <source>
        <dbReference type="Proteomes" id="UP000316714"/>
    </source>
</evidence>
<dbReference type="PANTHER" id="PTHR39181">
    <property type="entry name" value="TYROSINE-PROTEIN PHOSPHATASE YWQE"/>
    <property type="match status" value="1"/>
</dbReference>
<dbReference type="SUPFAM" id="SSF89550">
    <property type="entry name" value="PHP domain-like"/>
    <property type="match status" value="1"/>
</dbReference>
<evidence type="ECO:0000256" key="2">
    <source>
        <dbReference type="ARBA" id="ARBA00013064"/>
    </source>
</evidence>
<dbReference type="PANTHER" id="PTHR39181:SF1">
    <property type="entry name" value="TYROSINE-PROTEIN PHOSPHATASE YWQE"/>
    <property type="match status" value="1"/>
</dbReference>
<dbReference type="Gene3D" id="3.20.20.140">
    <property type="entry name" value="Metal-dependent hydrolases"/>
    <property type="match status" value="1"/>
</dbReference>
<keyword evidence="3 5" id="KW-0378">Hydrolase</keyword>
<dbReference type="EMBL" id="SIHJ01000001">
    <property type="protein sequence ID" value="TWT35410.1"/>
    <property type="molecule type" value="Genomic_DNA"/>
</dbReference>
<comment type="caution">
    <text evidence="5">The sequence shown here is derived from an EMBL/GenBank/DDBJ whole genome shotgun (WGS) entry which is preliminary data.</text>
</comment>
<dbReference type="GO" id="GO:0030145">
    <property type="term" value="F:manganese ion binding"/>
    <property type="evidence" value="ECO:0007669"/>
    <property type="project" value="InterPro"/>
</dbReference>
<evidence type="ECO:0000256" key="3">
    <source>
        <dbReference type="ARBA" id="ARBA00022801"/>
    </source>
</evidence>
<accession>A0A5C5VBL8</accession>
<sequence>MPPNFVDIHCHMLPGIDDGARDNADSLAMALLAVDEGIETVVVTPHQLGAFSHNLGDEIRVRAVELQELLRANGTPLKVLPGADVRIDDGLIDKLQSGEVLSVGDHRRHVLLELPHELYQPLEPVLEALVAHGITGILTHPERNRGILAQPGLVEPLVEFGCLMQVTAGSLTGAFGDAPRAMAERMCSRGLVHFLATDAHGPRSRRPKMLDAFRRAEELAGEEAAIAWCSGNPSLAAAGREVPAGATQVRPARKSAWSFWRKAA</sequence>
<name>A0A5C5VBL8_9BACT</name>
<dbReference type="PIRSF" id="PIRSF016557">
    <property type="entry name" value="Caps_synth_CpsB"/>
    <property type="match status" value="1"/>
</dbReference>
<dbReference type="EC" id="3.1.3.48" evidence="2"/>
<evidence type="ECO:0000256" key="1">
    <source>
        <dbReference type="ARBA" id="ARBA00005750"/>
    </source>
</evidence>
<evidence type="ECO:0000256" key="4">
    <source>
        <dbReference type="ARBA" id="ARBA00051722"/>
    </source>
</evidence>
<dbReference type="RefSeq" id="WP_146561559.1">
    <property type="nucleotide sequence ID" value="NZ_SIHJ01000001.1"/>
</dbReference>
<dbReference type="InterPro" id="IPR016195">
    <property type="entry name" value="Pol/histidinol_Pase-like"/>
</dbReference>
<organism evidence="5 6">
    <name type="scientific">Posidoniimonas corsicana</name>
    <dbReference type="NCBI Taxonomy" id="1938618"/>
    <lineage>
        <taxon>Bacteria</taxon>
        <taxon>Pseudomonadati</taxon>
        <taxon>Planctomycetota</taxon>
        <taxon>Planctomycetia</taxon>
        <taxon>Pirellulales</taxon>
        <taxon>Lacipirellulaceae</taxon>
        <taxon>Posidoniimonas</taxon>
    </lineage>
</organism>